<evidence type="ECO:0000313" key="3">
    <source>
        <dbReference type="Proteomes" id="UP000058012"/>
    </source>
</evidence>
<dbReference type="Gene3D" id="3.90.950.20">
    <property type="entry name" value="CinA-like"/>
    <property type="match status" value="1"/>
</dbReference>
<organism evidence="2 3">
    <name type="scientific">Novosphingobium fuchskuhlense</name>
    <dbReference type="NCBI Taxonomy" id="1117702"/>
    <lineage>
        <taxon>Bacteria</taxon>
        <taxon>Pseudomonadati</taxon>
        <taxon>Pseudomonadota</taxon>
        <taxon>Alphaproteobacteria</taxon>
        <taxon>Sphingomonadales</taxon>
        <taxon>Sphingomonadaceae</taxon>
        <taxon>Novosphingobium</taxon>
    </lineage>
</organism>
<dbReference type="OrthoDB" id="1253990at2"/>
<protein>
    <recommendedName>
        <fullName evidence="1">CinA C-terminal domain-containing protein</fullName>
    </recommendedName>
</protein>
<name>A0A117UUW2_9SPHN</name>
<comment type="caution">
    <text evidence="2">The sequence shown here is derived from an EMBL/GenBank/DDBJ whole genome shotgun (WGS) entry which is preliminary data.</text>
</comment>
<dbReference type="RefSeq" id="WP_067910762.1">
    <property type="nucleotide sequence ID" value="NZ_KQ954245.1"/>
</dbReference>
<dbReference type="AlphaFoldDB" id="A0A117UUW2"/>
<accession>A0A117UUW2</accession>
<proteinExistence type="predicted"/>
<feature type="domain" description="CinA C-terminal" evidence="1">
    <location>
        <begin position="13"/>
        <end position="158"/>
    </location>
</feature>
<dbReference type="Proteomes" id="UP000058012">
    <property type="component" value="Unassembled WGS sequence"/>
</dbReference>
<dbReference type="Pfam" id="PF02464">
    <property type="entry name" value="CinA"/>
    <property type="match status" value="1"/>
</dbReference>
<evidence type="ECO:0000259" key="1">
    <source>
        <dbReference type="Pfam" id="PF02464"/>
    </source>
</evidence>
<gene>
    <name evidence="2" type="ORF">AQZ52_11635</name>
</gene>
<keyword evidence="3" id="KW-1185">Reference proteome</keyword>
<dbReference type="InterPro" id="IPR008136">
    <property type="entry name" value="CinA_C"/>
</dbReference>
<dbReference type="STRING" id="1117702.AQZ52_11635"/>
<sequence length="164" mass="16665">MTFEDLAPIGIEAGKLLKAKGQSVAVVDGATGGLISAALLAMPGASAYYRGGGVIYTLKGRRMVLGHEPGSLRGLTSATEAYALAQARLIRTRYESDWGVAETGAAGPGVHPLGVASGTSAAAVVGPDYEAALVIETGHDDRLANMIAFTRNALQLLVSGLNAA</sequence>
<dbReference type="InterPro" id="IPR036653">
    <property type="entry name" value="CinA-like_C"/>
</dbReference>
<reference evidence="2 3" key="1">
    <citation type="submission" date="2015-10" db="EMBL/GenBank/DDBJ databases">
        <title>Draft genome sequence of Novosphingobium fuchskuhlense DSM 25065 isolated from a surface water sample of the southwest basin of Lake Grosse Fuchskuhle.</title>
        <authorList>
            <person name="Ruckert C."/>
            <person name="Winkler A."/>
            <person name="Glaeser J."/>
            <person name="Grossart H.-P."/>
            <person name="Kalinowski J."/>
            <person name="Glaeser S."/>
        </authorList>
    </citation>
    <scope>NUCLEOTIDE SEQUENCE [LARGE SCALE GENOMIC DNA]</scope>
    <source>
        <strain evidence="2 3">FNE08-7</strain>
    </source>
</reference>
<evidence type="ECO:0000313" key="2">
    <source>
        <dbReference type="EMBL" id="KUR71301.1"/>
    </source>
</evidence>
<dbReference type="EMBL" id="LLZS01000007">
    <property type="protein sequence ID" value="KUR71301.1"/>
    <property type="molecule type" value="Genomic_DNA"/>
</dbReference>
<dbReference type="SUPFAM" id="SSF142433">
    <property type="entry name" value="CinA-like"/>
    <property type="match status" value="1"/>
</dbReference>